<gene>
    <name evidence="1" type="ORF">acsn021_37600</name>
</gene>
<dbReference type="EMBL" id="AP023367">
    <property type="protein sequence ID" value="BCJ96191.1"/>
    <property type="molecule type" value="Genomic_DNA"/>
</dbReference>
<evidence type="ECO:0000313" key="1">
    <source>
        <dbReference type="EMBL" id="BCJ96191.1"/>
    </source>
</evidence>
<dbReference type="Pfam" id="PF00550">
    <property type="entry name" value="PP-binding"/>
    <property type="match status" value="1"/>
</dbReference>
<name>A0A6S6RBM5_9FIRM</name>
<organism evidence="1 2">
    <name type="scientific">Anaerocolumna cellulosilytica</name>
    <dbReference type="NCBI Taxonomy" id="433286"/>
    <lineage>
        <taxon>Bacteria</taxon>
        <taxon>Bacillati</taxon>
        <taxon>Bacillota</taxon>
        <taxon>Clostridia</taxon>
        <taxon>Lachnospirales</taxon>
        <taxon>Lachnospiraceae</taxon>
        <taxon>Anaerocolumna</taxon>
    </lineage>
</organism>
<dbReference type="SUPFAM" id="SSF47336">
    <property type="entry name" value="ACP-like"/>
    <property type="match status" value="1"/>
</dbReference>
<keyword evidence="2" id="KW-1185">Reference proteome</keyword>
<dbReference type="RefSeq" id="WP_184091586.1">
    <property type="nucleotide sequence ID" value="NZ_AP023367.1"/>
</dbReference>
<accession>A0A6S6RBM5</accession>
<sequence length="84" mass="9823">MNVRELIIEAISENSFVDNAYEYLQENDNLIQLGMNSLSFIKLVITLENKFGFEFDDVNLDYNKFTSLSLLCEYVKEKIKNNES</sequence>
<dbReference type="InterPro" id="IPR009081">
    <property type="entry name" value="PP-bd_ACP"/>
</dbReference>
<protein>
    <submittedName>
        <fullName evidence="1">Uncharacterized protein</fullName>
    </submittedName>
</protein>
<dbReference type="InterPro" id="IPR036736">
    <property type="entry name" value="ACP-like_sf"/>
</dbReference>
<evidence type="ECO:0000313" key="2">
    <source>
        <dbReference type="Proteomes" id="UP000515561"/>
    </source>
</evidence>
<dbReference type="Proteomes" id="UP000515561">
    <property type="component" value="Chromosome"/>
</dbReference>
<dbReference type="Gene3D" id="1.10.1200.10">
    <property type="entry name" value="ACP-like"/>
    <property type="match status" value="1"/>
</dbReference>
<dbReference type="PROSITE" id="PS50075">
    <property type="entry name" value="CARRIER"/>
    <property type="match status" value="1"/>
</dbReference>
<dbReference type="AlphaFoldDB" id="A0A6S6RBM5"/>
<dbReference type="KEGG" id="acel:acsn021_37600"/>
<reference evidence="1 2" key="1">
    <citation type="journal article" date="2016" name="Int. J. Syst. Evol. Microbiol.">
        <title>Descriptions of Anaerotaenia torta gen. nov., sp. nov. and Anaerocolumna cellulosilytica gen. nov., sp. nov. isolated from a methanogenic reactor of cattle waste.</title>
        <authorList>
            <person name="Uek A."/>
            <person name="Ohtaki Y."/>
            <person name="Kaku N."/>
            <person name="Ueki K."/>
        </authorList>
    </citation>
    <scope>NUCLEOTIDE SEQUENCE [LARGE SCALE GENOMIC DNA]</scope>
    <source>
        <strain evidence="1 2">SN021</strain>
    </source>
</reference>
<proteinExistence type="predicted"/>